<feature type="coiled-coil region" evidence="1">
    <location>
        <begin position="74"/>
        <end position="108"/>
    </location>
</feature>
<dbReference type="AlphaFoldDB" id="A0A1Y2BUU7"/>
<accession>A0A1Y2BUU7</accession>
<protein>
    <submittedName>
        <fullName evidence="2">Uncharacterized protein</fullName>
    </submittedName>
</protein>
<evidence type="ECO:0000313" key="3">
    <source>
        <dbReference type="Proteomes" id="UP000193642"/>
    </source>
</evidence>
<proteinExistence type="predicted"/>
<comment type="caution">
    <text evidence="2">The sequence shown here is derived from an EMBL/GenBank/DDBJ whole genome shotgun (WGS) entry which is preliminary data.</text>
</comment>
<evidence type="ECO:0000256" key="1">
    <source>
        <dbReference type="SAM" id="Coils"/>
    </source>
</evidence>
<sequence>MGGAALLGVIGEVTKAGAGVASTAITTAGETRQTEIKSQAATDQARIAAQGQRDVAASNATAKMHVADTALVGLTETLRSKERIAEKKAETERQKAQLEAEMNNNELVVQQNEAVLSAFSAVSSDGSTLLTAIVQGVSRVNEVGIAALGKMAEGDALTVNKALDLYGQFLKYAEPLLSQNVIPEWRVKLAIGFMDGLMSECREIVKNVQDRQTADRVVLTRLIHKGMTALDRIKSAGIGMTKALTENVVEGMAVSAAAPANAAAITA</sequence>
<keyword evidence="1" id="KW-0175">Coiled coil</keyword>
<gene>
    <name evidence="2" type="ORF">BCR33DRAFT_720817</name>
</gene>
<evidence type="ECO:0000313" key="2">
    <source>
        <dbReference type="EMBL" id="ORY38444.1"/>
    </source>
</evidence>
<dbReference type="Proteomes" id="UP000193642">
    <property type="component" value="Unassembled WGS sequence"/>
</dbReference>
<dbReference type="EMBL" id="MCGO01000044">
    <property type="protein sequence ID" value="ORY38444.1"/>
    <property type="molecule type" value="Genomic_DNA"/>
</dbReference>
<reference evidence="2 3" key="1">
    <citation type="submission" date="2016-07" db="EMBL/GenBank/DDBJ databases">
        <title>Pervasive Adenine N6-methylation of Active Genes in Fungi.</title>
        <authorList>
            <consortium name="DOE Joint Genome Institute"/>
            <person name="Mondo S.J."/>
            <person name="Dannebaum R.O."/>
            <person name="Kuo R.C."/>
            <person name="Labutti K."/>
            <person name="Haridas S."/>
            <person name="Kuo A."/>
            <person name="Salamov A."/>
            <person name="Ahrendt S.R."/>
            <person name="Lipzen A."/>
            <person name="Sullivan W."/>
            <person name="Andreopoulos W.B."/>
            <person name="Clum A."/>
            <person name="Lindquist E."/>
            <person name="Daum C."/>
            <person name="Ramamoorthy G.K."/>
            <person name="Gryganskyi A."/>
            <person name="Culley D."/>
            <person name="Magnuson J.K."/>
            <person name="James T.Y."/>
            <person name="O'Malley M.A."/>
            <person name="Stajich J.E."/>
            <person name="Spatafora J.W."/>
            <person name="Visel A."/>
            <person name="Grigoriev I.V."/>
        </authorList>
    </citation>
    <scope>NUCLEOTIDE SEQUENCE [LARGE SCALE GENOMIC DNA]</scope>
    <source>
        <strain evidence="2 3">JEL800</strain>
    </source>
</reference>
<name>A0A1Y2BUU7_9FUNG</name>
<organism evidence="2 3">
    <name type="scientific">Rhizoclosmatium globosum</name>
    <dbReference type="NCBI Taxonomy" id="329046"/>
    <lineage>
        <taxon>Eukaryota</taxon>
        <taxon>Fungi</taxon>
        <taxon>Fungi incertae sedis</taxon>
        <taxon>Chytridiomycota</taxon>
        <taxon>Chytridiomycota incertae sedis</taxon>
        <taxon>Chytridiomycetes</taxon>
        <taxon>Chytridiales</taxon>
        <taxon>Chytriomycetaceae</taxon>
        <taxon>Rhizoclosmatium</taxon>
    </lineage>
</organism>
<keyword evidence="3" id="KW-1185">Reference proteome</keyword>